<feature type="region of interest" description="Disordered" evidence="2">
    <location>
        <begin position="240"/>
        <end position="270"/>
    </location>
</feature>
<protein>
    <submittedName>
        <fullName evidence="3">Uncharacterized protein</fullName>
    </submittedName>
</protein>
<feature type="region of interest" description="Disordered" evidence="2">
    <location>
        <begin position="1"/>
        <end position="110"/>
    </location>
</feature>
<feature type="compositionally biased region" description="Acidic residues" evidence="2">
    <location>
        <begin position="62"/>
        <end position="74"/>
    </location>
</feature>
<feature type="compositionally biased region" description="Polar residues" evidence="2">
    <location>
        <begin position="455"/>
        <end position="472"/>
    </location>
</feature>
<dbReference type="EMBL" id="PQXM01000329">
    <property type="protein sequence ID" value="TGO73790.1"/>
    <property type="molecule type" value="Genomic_DNA"/>
</dbReference>
<accession>A0A4Z1JQC0</accession>
<feature type="compositionally biased region" description="Low complexity" evidence="2">
    <location>
        <begin position="1"/>
        <end position="15"/>
    </location>
</feature>
<feature type="compositionally biased region" description="Low complexity" evidence="2">
    <location>
        <begin position="51"/>
        <end position="61"/>
    </location>
</feature>
<organism evidence="3 4">
    <name type="scientific">Botrytis elliptica</name>
    <dbReference type="NCBI Taxonomy" id="278938"/>
    <lineage>
        <taxon>Eukaryota</taxon>
        <taxon>Fungi</taxon>
        <taxon>Dikarya</taxon>
        <taxon>Ascomycota</taxon>
        <taxon>Pezizomycotina</taxon>
        <taxon>Leotiomycetes</taxon>
        <taxon>Helotiales</taxon>
        <taxon>Sclerotiniaceae</taxon>
        <taxon>Botrytis</taxon>
    </lineage>
</organism>
<evidence type="ECO:0000256" key="2">
    <source>
        <dbReference type="SAM" id="MobiDB-lite"/>
    </source>
</evidence>
<dbReference type="OrthoDB" id="3538052at2759"/>
<feature type="coiled-coil region" evidence="1">
    <location>
        <begin position="524"/>
        <end position="558"/>
    </location>
</feature>
<keyword evidence="1" id="KW-0175">Coiled coil</keyword>
<evidence type="ECO:0000313" key="3">
    <source>
        <dbReference type="EMBL" id="TGO73790.1"/>
    </source>
</evidence>
<proteinExistence type="predicted"/>
<feature type="region of interest" description="Disordered" evidence="2">
    <location>
        <begin position="276"/>
        <end position="295"/>
    </location>
</feature>
<name>A0A4Z1JQC0_9HELO</name>
<comment type="caution">
    <text evidence="3">The sequence shown here is derived from an EMBL/GenBank/DDBJ whole genome shotgun (WGS) entry which is preliminary data.</text>
</comment>
<feature type="compositionally biased region" description="Polar residues" evidence="2">
    <location>
        <begin position="241"/>
        <end position="263"/>
    </location>
</feature>
<dbReference type="Proteomes" id="UP000297229">
    <property type="component" value="Unassembled WGS sequence"/>
</dbReference>
<evidence type="ECO:0000256" key="1">
    <source>
        <dbReference type="SAM" id="Coils"/>
    </source>
</evidence>
<evidence type="ECO:0000313" key="4">
    <source>
        <dbReference type="Proteomes" id="UP000297229"/>
    </source>
</evidence>
<feature type="compositionally biased region" description="Polar residues" evidence="2">
    <location>
        <begin position="32"/>
        <end position="46"/>
    </location>
</feature>
<gene>
    <name evidence="3" type="ORF">BELL_0331g00100</name>
</gene>
<dbReference type="AlphaFoldDB" id="A0A4Z1JQC0"/>
<sequence>MEQSSSTSQRQPSSRFLKTNEKHSSEAGPSRSDISTTANEKTTSLRSPRPRNYYSDLSDSNNYEDEDDYDDDYNDDRSNIRSKNTIKVSSLPTSSPQQSTARKRKAPSDIEAPSKLIIRESCIAGGISSSKLQSVKTQIGILEMQYPDDLPYILTFSRNTQTLYLECQECKRSLSLLKGGGNIKSHASGVLHSTCVDERLQKLEAEGFRRQLTNEVVEREKSMRSSPAFITTMRYQKLCRQKQTSKQQSSELAPSENFESTPSSEDEPIRSKRRLIVAPSPTQSPANIPHPDLDMSDEMLTRYQGFEKRFEDAVININIRQSTQHRLLIDEVQKKISYGIVLIDNRLTALEKRVQESYQSTQHKELAEQRISKAWNSSESALRAVKNLEEDIKTSEEKLSTGLNLVRELAEVVDRIEKGILTSSEIDRVGRLEDEMKGVKEVVRGIRQRNIIDEANNSDNGPRNSNVSQSQPDTDRVATLQEEVDTLRAEVSNLAGLVENHELPTSHSSTANDAALIEDLKKSRGTIMKRLATSEERLAALEEQNDRLISKIKELERR</sequence>
<feature type="region of interest" description="Disordered" evidence="2">
    <location>
        <begin position="450"/>
        <end position="475"/>
    </location>
</feature>
<keyword evidence="4" id="KW-1185">Reference proteome</keyword>
<reference evidence="3 4" key="1">
    <citation type="submission" date="2017-12" db="EMBL/GenBank/DDBJ databases">
        <title>Comparative genomics of Botrytis spp.</title>
        <authorList>
            <person name="Valero-Jimenez C.A."/>
            <person name="Tapia P."/>
            <person name="Veloso J."/>
            <person name="Silva-Moreno E."/>
            <person name="Staats M."/>
            <person name="Valdes J.H."/>
            <person name="Van Kan J.A.L."/>
        </authorList>
    </citation>
    <scope>NUCLEOTIDE SEQUENCE [LARGE SCALE GENOMIC DNA]</scope>
    <source>
        <strain evidence="3 4">Be9601</strain>
    </source>
</reference>
<feature type="compositionally biased region" description="Low complexity" evidence="2">
    <location>
        <begin position="89"/>
        <end position="100"/>
    </location>
</feature>